<sequence length="673" mass="74946">MSSSTILNVDSYSHKVQTQISKDKTIVSCDEYNNLSLGLFIEMSSPHDTFSILEVFDSNNTELDSKISENDTGAMMVSLNPDLREVKSNTQSEIIFLIDRSGSMAGSRIEQAKNALQLFLRALPIGTLFNIWGFGSSYGKMKTDSIAFSNKTLKETSQYVNNITANLGGTEIYPPLRELLQPSLKEIPRQIIILTDGEVNNTNEVLEIVEKRIGDYTRIFTFGIGEACQRLVSGIALNGKGKACFVNSGERIEEIVMEQLQYILQPVLTKIEVDWGSLPEIERPLPLFVPPLYSGSILRFYTFLRNLKDLPTTSHITIKGYIGEECLTWKLAFELDNFKLIRGSIIHKLTAQNIISNMEKEPNKYKEEIISLGTKYSIASKHTAFIATTENTDTPVTGGMESVYISPKQSRIEIEQERTAQRVHDIYKDMAALIDSQSDLLDSIEMNISSASMNVISGQNEILDATELQRGLLDSIAGTISSTGKSIGDFFSNMFGSPAQKMETSSNSPQGSDHFGPQTNSLQGNTSHSQSVSKGSYNLPISNSISTPTPGPRASKNENVRPFDTFIILQKADGSFSLKKLAEDVFRTPLPDLIAPIPLWLENIIQNKKLLHKVWATALAIICMENKFPDERSQWVLLQKKCQQYIVSIAPSVDMKTLLDAAQLFYKRAFDSK</sequence>
<accession>A0A6B2KZF8</accession>
<dbReference type="PANTHER" id="PTHR45737:SF6">
    <property type="entry name" value="VON WILLEBRAND FACTOR A DOMAIN-CONTAINING PROTEIN 5A"/>
    <property type="match status" value="1"/>
</dbReference>
<dbReference type="InterPro" id="IPR002035">
    <property type="entry name" value="VWF_A"/>
</dbReference>
<dbReference type="SUPFAM" id="SSF53300">
    <property type="entry name" value="vWA-like"/>
    <property type="match status" value="1"/>
</dbReference>
<organism evidence="4">
    <name type="scientific">Arcella intermedia</name>
    <dbReference type="NCBI Taxonomy" id="1963864"/>
    <lineage>
        <taxon>Eukaryota</taxon>
        <taxon>Amoebozoa</taxon>
        <taxon>Tubulinea</taxon>
        <taxon>Elardia</taxon>
        <taxon>Arcellinida</taxon>
        <taxon>Sphaerothecina</taxon>
        <taxon>Arcellidae</taxon>
        <taxon>Arcella</taxon>
    </lineage>
</organism>
<evidence type="ECO:0000313" key="4">
    <source>
        <dbReference type="EMBL" id="NDV29988.1"/>
    </source>
</evidence>
<evidence type="ECO:0000259" key="3">
    <source>
        <dbReference type="PROSITE" id="PS50234"/>
    </source>
</evidence>
<dbReference type="CDD" id="cd15840">
    <property type="entry name" value="SNARE_Qa"/>
    <property type="match status" value="1"/>
</dbReference>
<dbReference type="Gene3D" id="3.40.50.410">
    <property type="entry name" value="von Willebrand factor, type A domain"/>
    <property type="match status" value="1"/>
</dbReference>
<feature type="domain" description="VWFA" evidence="3">
    <location>
        <begin position="93"/>
        <end position="260"/>
    </location>
</feature>
<evidence type="ECO:0000259" key="2">
    <source>
        <dbReference type="PROSITE" id="PS50192"/>
    </source>
</evidence>
<dbReference type="SMART" id="SM00327">
    <property type="entry name" value="VWA"/>
    <property type="match status" value="1"/>
</dbReference>
<feature type="domain" description="T-SNARE coiled-coil homology" evidence="2">
    <location>
        <begin position="418"/>
        <end position="465"/>
    </location>
</feature>
<dbReference type="SUPFAM" id="SSF58038">
    <property type="entry name" value="SNARE fusion complex"/>
    <property type="match status" value="1"/>
</dbReference>
<evidence type="ECO:0000256" key="1">
    <source>
        <dbReference type="SAM" id="MobiDB-lite"/>
    </source>
</evidence>
<dbReference type="EMBL" id="GIBP01001019">
    <property type="protein sequence ID" value="NDV29988.1"/>
    <property type="molecule type" value="Transcribed_RNA"/>
</dbReference>
<dbReference type="PROSITE" id="PS50234">
    <property type="entry name" value="VWFA"/>
    <property type="match status" value="1"/>
</dbReference>
<protein>
    <recommendedName>
        <fullName evidence="5">VWFA domain-containing protein</fullName>
    </recommendedName>
</protein>
<proteinExistence type="predicted"/>
<feature type="region of interest" description="Disordered" evidence="1">
    <location>
        <begin position="498"/>
        <end position="534"/>
    </location>
</feature>
<feature type="compositionally biased region" description="Polar residues" evidence="1">
    <location>
        <begin position="502"/>
        <end position="534"/>
    </location>
</feature>
<feature type="region of interest" description="Disordered" evidence="1">
    <location>
        <begin position="539"/>
        <end position="558"/>
    </location>
</feature>
<dbReference type="Pfam" id="PF13768">
    <property type="entry name" value="VWA_3"/>
    <property type="match status" value="1"/>
</dbReference>
<dbReference type="Gene3D" id="1.20.5.110">
    <property type="match status" value="1"/>
</dbReference>
<dbReference type="PANTHER" id="PTHR45737">
    <property type="entry name" value="VON WILLEBRAND FACTOR A DOMAIN-CONTAINING PROTEIN 5A"/>
    <property type="match status" value="1"/>
</dbReference>
<dbReference type="InterPro" id="IPR036465">
    <property type="entry name" value="vWFA_dom_sf"/>
</dbReference>
<evidence type="ECO:0008006" key="5">
    <source>
        <dbReference type="Google" id="ProtNLM"/>
    </source>
</evidence>
<dbReference type="PROSITE" id="PS50192">
    <property type="entry name" value="T_SNARE"/>
    <property type="match status" value="1"/>
</dbReference>
<dbReference type="InterPro" id="IPR000727">
    <property type="entry name" value="T_SNARE_dom"/>
</dbReference>
<dbReference type="AlphaFoldDB" id="A0A6B2KZF8"/>
<feature type="compositionally biased region" description="Polar residues" evidence="1">
    <location>
        <begin position="539"/>
        <end position="548"/>
    </location>
</feature>
<reference evidence="4" key="1">
    <citation type="journal article" date="2020" name="J. Eukaryot. Microbiol.">
        <title>De novo Sequencing, Assembly and Annotation of the Transcriptome for the Free-Living Testate Amoeba Arcella intermedia.</title>
        <authorList>
            <person name="Ribeiro G.M."/>
            <person name="Porfirio-Sousa A.L."/>
            <person name="Maurer-Alcala X.X."/>
            <person name="Katz L.A."/>
            <person name="Lahr D.J.G."/>
        </authorList>
    </citation>
    <scope>NUCLEOTIDE SEQUENCE</scope>
</reference>
<name>A0A6B2KZF8_9EUKA</name>